<protein>
    <submittedName>
        <fullName evidence="2">Phenylalanine--tRNA ligase beta subunit-related protein</fullName>
    </submittedName>
</protein>
<dbReference type="InterPro" id="IPR005146">
    <property type="entry name" value="B3/B4_tRNA-bd"/>
</dbReference>
<name>A0ABY3UFG2_9MYCO</name>
<evidence type="ECO:0000313" key="2">
    <source>
        <dbReference type="EMBL" id="ULP38349.1"/>
    </source>
</evidence>
<dbReference type="SMART" id="SM00873">
    <property type="entry name" value="B3_4"/>
    <property type="match status" value="1"/>
</dbReference>
<organism evidence="2 3">
    <name type="scientific">Mycolicibacterium rufum</name>
    <dbReference type="NCBI Taxonomy" id="318424"/>
    <lineage>
        <taxon>Bacteria</taxon>
        <taxon>Bacillati</taxon>
        <taxon>Actinomycetota</taxon>
        <taxon>Actinomycetes</taxon>
        <taxon>Mycobacteriales</taxon>
        <taxon>Mycobacteriaceae</taxon>
        <taxon>Mycolicibacterium</taxon>
    </lineage>
</organism>
<dbReference type="RefSeq" id="WP_239735867.1">
    <property type="nucleotide sequence ID" value="NZ_CP092427.2"/>
</dbReference>
<dbReference type="GO" id="GO:0016874">
    <property type="term" value="F:ligase activity"/>
    <property type="evidence" value="ECO:0007669"/>
    <property type="project" value="UniProtKB-KW"/>
</dbReference>
<dbReference type="SUPFAM" id="SSF56037">
    <property type="entry name" value="PheT/TilS domain"/>
    <property type="match status" value="1"/>
</dbReference>
<keyword evidence="3" id="KW-1185">Reference proteome</keyword>
<keyword evidence="2" id="KW-0436">Ligase</keyword>
<dbReference type="PANTHER" id="PTHR39209">
    <property type="match status" value="1"/>
</dbReference>
<sequence>MAEDPMLSAAVERAYVDDAVFALRPDYRAMLIAAEGLVPGPGDEISETLLAEAESIARARLAEQAVEEIPHIAAWRNAFRAFGAKPQRTRTSVEALMRRAAGGLPRVNRLTDIYNAVSVKHLVPVGGEDLARYVGAPRLIRAGGAETFDTVADGHDVVEHPDVGEVVWCDDLGVTCRRWNWRQARRTQLSEHTATALFVFDALDPMSDSELHAAVDDLDEHLRRLGPAVTTVRRLIARTNDSQEVPSC</sequence>
<evidence type="ECO:0000313" key="3">
    <source>
        <dbReference type="Proteomes" id="UP001055159"/>
    </source>
</evidence>
<gene>
    <name evidence="2" type="ORF">MJO55_07975</name>
</gene>
<dbReference type="Proteomes" id="UP001055159">
    <property type="component" value="Chromosome"/>
</dbReference>
<proteinExistence type="predicted"/>
<dbReference type="InterPro" id="IPR020825">
    <property type="entry name" value="Phe-tRNA_synthase-like_B3/B4"/>
</dbReference>
<dbReference type="PANTHER" id="PTHR39209:SF2">
    <property type="entry name" value="CYTOPLASMIC PROTEIN"/>
    <property type="match status" value="1"/>
</dbReference>
<dbReference type="Gene3D" id="3.50.40.10">
    <property type="entry name" value="Phenylalanyl-trna Synthetase, Chain B, domain 3"/>
    <property type="match status" value="1"/>
</dbReference>
<accession>A0ABY3UFG2</accession>
<dbReference type="Pfam" id="PF03483">
    <property type="entry name" value="B3_4"/>
    <property type="match status" value="1"/>
</dbReference>
<dbReference type="EMBL" id="CP092427">
    <property type="protein sequence ID" value="ULP38349.1"/>
    <property type="molecule type" value="Genomic_DNA"/>
</dbReference>
<evidence type="ECO:0000259" key="1">
    <source>
        <dbReference type="SMART" id="SM00873"/>
    </source>
</evidence>
<reference evidence="2" key="1">
    <citation type="submission" date="2022-08" db="EMBL/GenBank/DDBJ databases">
        <title>Whole genome sequencing of non-tuberculosis mycobacteria type-strains.</title>
        <authorList>
            <person name="Igarashi Y."/>
            <person name="Osugi A."/>
            <person name="Mitarai S."/>
        </authorList>
    </citation>
    <scope>NUCLEOTIDE SEQUENCE</scope>
    <source>
        <strain evidence="2">JCM 16372</strain>
    </source>
</reference>
<feature type="domain" description="B3/B4 tRNA-binding" evidence="1">
    <location>
        <begin position="73"/>
        <end position="227"/>
    </location>
</feature>